<dbReference type="HOGENOM" id="CLU_3271006_0_0_7"/>
<evidence type="ECO:0000313" key="2">
    <source>
        <dbReference type="Proteomes" id="UP000018731"/>
    </source>
</evidence>
<accession>V8CC30</accession>
<dbReference type="STRING" id="1357400.HMPREF2086_00277"/>
<sequence length="41" mass="4593">MNIAVIIARYVRLVAGACLEDMGNEICIDIDNINFPKDKKL</sequence>
<comment type="caution">
    <text evidence="1">The sequence shown here is derived from an EMBL/GenBank/DDBJ whole genome shotgun (WGS) entry which is preliminary data.</text>
</comment>
<dbReference type="AlphaFoldDB" id="V8CC30"/>
<dbReference type="EMBL" id="AZJI01000001">
    <property type="protein sequence ID" value="ETD24943.1"/>
    <property type="molecule type" value="Genomic_DNA"/>
</dbReference>
<dbReference type="PATRIC" id="fig|1357400.3.peg.385"/>
<organism evidence="1 2">
    <name type="scientific">Helicobacter macacae MIT 99-5501</name>
    <dbReference type="NCBI Taxonomy" id="1357400"/>
    <lineage>
        <taxon>Bacteria</taxon>
        <taxon>Pseudomonadati</taxon>
        <taxon>Campylobacterota</taxon>
        <taxon>Epsilonproteobacteria</taxon>
        <taxon>Campylobacterales</taxon>
        <taxon>Helicobacteraceae</taxon>
        <taxon>Helicobacter</taxon>
    </lineage>
</organism>
<keyword evidence="2" id="KW-1185">Reference proteome</keyword>
<proteinExistence type="predicted"/>
<reference evidence="1 2" key="1">
    <citation type="journal article" date="2014" name="Genome Announc.">
        <title>Draft genome sequences of six enterohepatic helicobacter species isolated from humans and one from rhesus macaques.</title>
        <authorList>
            <person name="Shen Z."/>
            <person name="Sheh A."/>
            <person name="Young S.K."/>
            <person name="Abouelliel A."/>
            <person name="Ward D.V."/>
            <person name="Earl A.M."/>
            <person name="Fox J.G."/>
        </authorList>
    </citation>
    <scope>NUCLEOTIDE SEQUENCE [LARGE SCALE GENOMIC DNA]</scope>
    <source>
        <strain evidence="1 2">MIT 99-5501</strain>
    </source>
</reference>
<evidence type="ECO:0000313" key="1">
    <source>
        <dbReference type="EMBL" id="ETD24943.1"/>
    </source>
</evidence>
<gene>
    <name evidence="1" type="ORF">HMPREF2086_00277</name>
</gene>
<name>V8CC30_9HELI</name>
<protein>
    <submittedName>
        <fullName evidence="1">Uncharacterized protein</fullName>
    </submittedName>
</protein>
<dbReference type="RefSeq" id="WP_023926945.1">
    <property type="nucleotide sequence ID" value="NZ_KI669454.1"/>
</dbReference>
<dbReference type="Proteomes" id="UP000018731">
    <property type="component" value="Unassembled WGS sequence"/>
</dbReference>